<evidence type="ECO:0000313" key="4">
    <source>
        <dbReference type="Proteomes" id="UP000007797"/>
    </source>
</evidence>
<accession>F4Q6W9</accession>
<dbReference type="CDD" id="cd00603">
    <property type="entry name" value="IPT_PCSR"/>
    <property type="match status" value="1"/>
</dbReference>
<protein>
    <submittedName>
        <fullName evidence="3">EGF-like protein</fullName>
    </submittedName>
</protein>
<dbReference type="InterPro" id="IPR054484">
    <property type="entry name" value="ComC_SSD"/>
</dbReference>
<dbReference type="PANTHER" id="PTHR24032:SF16">
    <property type="entry name" value="EGF-LIKE DOMAIN-CONTAINING PROTEIN"/>
    <property type="match status" value="1"/>
</dbReference>
<feature type="transmembrane region" description="Helical" evidence="1">
    <location>
        <begin position="987"/>
        <end position="1010"/>
    </location>
</feature>
<keyword evidence="1" id="KW-0812">Transmembrane</keyword>
<dbReference type="RefSeq" id="XP_004352604.1">
    <property type="nucleotide sequence ID" value="XM_004352552.1"/>
</dbReference>
<evidence type="ECO:0000313" key="3">
    <source>
        <dbReference type="EMBL" id="EGG16151.1"/>
    </source>
</evidence>
<keyword evidence="1" id="KW-1133">Transmembrane helix</keyword>
<keyword evidence="1" id="KW-0472">Membrane</keyword>
<dbReference type="EMBL" id="GL883024">
    <property type="protein sequence ID" value="EGG16151.1"/>
    <property type="molecule type" value="Genomic_DNA"/>
</dbReference>
<dbReference type="AlphaFoldDB" id="F4Q6W9"/>
<gene>
    <name evidence="3" type="ORF">DFA_09176</name>
</gene>
<dbReference type="InterPro" id="IPR053331">
    <property type="entry name" value="EGF-like_comC"/>
</dbReference>
<organism evidence="3 4">
    <name type="scientific">Cavenderia fasciculata</name>
    <name type="common">Slime mold</name>
    <name type="synonym">Dictyostelium fasciculatum</name>
    <dbReference type="NCBI Taxonomy" id="261658"/>
    <lineage>
        <taxon>Eukaryota</taxon>
        <taxon>Amoebozoa</taxon>
        <taxon>Evosea</taxon>
        <taxon>Eumycetozoa</taxon>
        <taxon>Dictyostelia</taxon>
        <taxon>Acytosteliales</taxon>
        <taxon>Cavenderiaceae</taxon>
        <taxon>Cavenderia</taxon>
    </lineage>
</organism>
<dbReference type="OMA" id="QMANYVE"/>
<evidence type="ECO:0000256" key="1">
    <source>
        <dbReference type="SAM" id="Phobius"/>
    </source>
</evidence>
<dbReference type="Pfam" id="PF22933">
    <property type="entry name" value="ComC_SSD"/>
    <property type="match status" value="1"/>
</dbReference>
<name>F4Q6W9_CACFS</name>
<proteinExistence type="predicted"/>
<dbReference type="KEGG" id="dfa:DFA_09176"/>
<feature type="domain" description="ComC supersandwich" evidence="2">
    <location>
        <begin position="726"/>
        <end position="965"/>
    </location>
</feature>
<keyword evidence="4" id="KW-1185">Reference proteome</keyword>
<dbReference type="PANTHER" id="PTHR24032">
    <property type="entry name" value="EGF-LIKE DOMAIN-CONTAINING PROTEIN-RELATED-RELATED"/>
    <property type="match status" value="1"/>
</dbReference>
<evidence type="ECO:0000259" key="2">
    <source>
        <dbReference type="Pfam" id="PF22933"/>
    </source>
</evidence>
<sequence>MTVNSAIFIIKQYGIPVPLDQSLCNYVYAGRAVFSCLTISGQTHVVDITSILLPYVNKGDPDYTLTSLYFPSLESIGLIPTVYPSLRYLVLGFYPTDELIQFSKSKMPILESVDFAIGDGSKLHFGSDIAITYLSCYGLPRGIQNIQCTLSIGDPSKMNTLVVHGRNSSFSPPVSPSFKVLKMLTIKFLNITTYPISFTFPPLMESLAFENTQITQVPNIQLPSSVKVLSILFNNVAGTVDYDYVFANSTNLQLYLQSPLIVGSIPDSFCDNRPFVFGTSISSIPDCFWCYSGDNSIFTTSAIKPPTITCDIGLDSTFLVTKNGKITVTGRGLGWGAPDIKAIIPNRQMEITYPSFALLEPPKNVTFNLQNVGPVVSVQAEIAEGGVTINDVRFSQMANYVEVRMYMYNYNPYFVPLVQFNEMAALSSGMTVNKTMITFAVPPMQSRQCYINVNNQYYQANWGTYFFKTFPTITNISTLSSPGTPITIIGNTGGFANSVIQVTFNNGTLSETDCLVSNYTSTYIICSTPITLPGVYGNTSVRVNVNGFFTFSSVVLKSVQTYCQETTNYCHGNGDCNESGICLCKQSNFYDSCSKSYPTLSSGQYDSNDLTMVSLYGDFGPLPTLTNVSIKLNNSISCTPTIVSQSSISCTLSSNAPFGLSSAQVVQVSSDTSNSSSDENGGETAQQKCSRLTFNCFGNGICDTNGICVCNQNYNPIDHCFTKFINTTIIANSTSPTVSFDVDGLDFQFEFKSIQELDLDNNVLNLLNIDDYSWNVNVSINDINTTAVYQLNTTNTTNSNNNSTSQFNPFQSLQVSSTISFSSQPREIPFGDQVLQINPNSIKLAINVSGWQYSSNVATLRLIFTSVVNQNQSIEFNCEKTEIGTLSFDSLSNLQYLRVVKDNIQFNGRFIDYAISDGRVVYSQTELVSFTPIDDKDNDNDGQSIATIGIRLPQCQECLLDPDFTPLLIDKSNDQGCGESSSKAWKIAVGVVVGAGAAIAIAAATVILVLKKRKATIFQKKMDRLSFNQ</sequence>
<reference evidence="4" key="1">
    <citation type="journal article" date="2011" name="Genome Res.">
        <title>Phylogeny-wide analysis of social amoeba genomes highlights ancient origins for complex intercellular communication.</title>
        <authorList>
            <person name="Heidel A.J."/>
            <person name="Lawal H.M."/>
            <person name="Felder M."/>
            <person name="Schilde C."/>
            <person name="Helps N.R."/>
            <person name="Tunggal B."/>
            <person name="Rivero F."/>
            <person name="John U."/>
            <person name="Schleicher M."/>
            <person name="Eichinger L."/>
            <person name="Platzer M."/>
            <person name="Noegel A.A."/>
            <person name="Schaap P."/>
            <person name="Gloeckner G."/>
        </authorList>
    </citation>
    <scope>NUCLEOTIDE SEQUENCE [LARGE SCALE GENOMIC DNA]</scope>
    <source>
        <strain evidence="4">SH3</strain>
    </source>
</reference>
<dbReference type="GeneID" id="14868226"/>
<dbReference type="SUPFAM" id="SSF52058">
    <property type="entry name" value="L domain-like"/>
    <property type="match status" value="1"/>
</dbReference>
<dbReference type="Proteomes" id="UP000007797">
    <property type="component" value="Unassembled WGS sequence"/>
</dbReference>